<dbReference type="Proteomes" id="UP000322981">
    <property type="component" value="Unassembled WGS sequence"/>
</dbReference>
<comment type="caution">
    <text evidence="1">The sequence shown here is derived from an EMBL/GenBank/DDBJ whole genome shotgun (WGS) entry which is preliminary data.</text>
</comment>
<evidence type="ECO:0000313" key="1">
    <source>
        <dbReference type="EMBL" id="KAA6182974.1"/>
    </source>
</evidence>
<dbReference type="EMBL" id="VWXX01000038">
    <property type="protein sequence ID" value="KAA6182974.1"/>
    <property type="molecule type" value="Genomic_DNA"/>
</dbReference>
<evidence type="ECO:0000313" key="2">
    <source>
        <dbReference type="Proteomes" id="UP000322981"/>
    </source>
</evidence>
<name>A0A5M8FF21_9GAMM</name>
<organism evidence="1 2">
    <name type="scientific">Thiohalocapsa marina</name>
    <dbReference type="NCBI Taxonomy" id="424902"/>
    <lineage>
        <taxon>Bacteria</taxon>
        <taxon>Pseudomonadati</taxon>
        <taxon>Pseudomonadota</taxon>
        <taxon>Gammaproteobacteria</taxon>
        <taxon>Chromatiales</taxon>
        <taxon>Chromatiaceae</taxon>
        <taxon>Thiohalocapsa</taxon>
    </lineage>
</organism>
<dbReference type="RefSeq" id="WP_150094555.1">
    <property type="nucleotide sequence ID" value="NZ_JBFUOH010000078.1"/>
</dbReference>
<keyword evidence="2" id="KW-1185">Reference proteome</keyword>
<gene>
    <name evidence="1" type="ORF">F2Q65_16760</name>
</gene>
<accession>A0A5M8FF21</accession>
<sequence>MLSPTRPLPCRCAARHRAAALAGLLGGGLAIAPATLPAQPTDERLSELERQVSALAQRVMALENDRGATTLPPTDGIVWQVGDALGNGVLKIAYKQFDPTSGRLEMLLQITAPLQEPERWTAVGAEVPLTATLRSADGSEISQAFRLARGGSTEPGAHLHLIAEIDPARAAAARQVILGAPGN</sequence>
<reference evidence="1 2" key="1">
    <citation type="submission" date="2019-09" db="EMBL/GenBank/DDBJ databases">
        <title>Whole-genome sequence of the purple sulfur bacterium Thiohalocapsa marina DSM 19078.</title>
        <authorList>
            <person name="Kyndt J.A."/>
            <person name="Meyer T.E."/>
        </authorList>
    </citation>
    <scope>NUCLEOTIDE SEQUENCE [LARGE SCALE GENOMIC DNA]</scope>
    <source>
        <strain evidence="1 2">DSM 19078</strain>
    </source>
</reference>
<proteinExistence type="predicted"/>
<dbReference type="AlphaFoldDB" id="A0A5M8FF21"/>
<protein>
    <submittedName>
        <fullName evidence="1">Uncharacterized protein</fullName>
    </submittedName>
</protein>